<dbReference type="PANTHER" id="PTHR30041:SF7">
    <property type="entry name" value="GLOBAL TRANSCRIPTIONAL REGULATOR SPX"/>
    <property type="match status" value="1"/>
</dbReference>
<evidence type="ECO:0000313" key="3">
    <source>
        <dbReference type="Proteomes" id="UP000741863"/>
    </source>
</evidence>
<name>A0ABS2PF17_9BACL</name>
<dbReference type="EMBL" id="JAFBEC010000009">
    <property type="protein sequence ID" value="MBM7634023.1"/>
    <property type="molecule type" value="Genomic_DNA"/>
</dbReference>
<dbReference type="SUPFAM" id="SSF52833">
    <property type="entry name" value="Thioredoxin-like"/>
    <property type="match status" value="1"/>
</dbReference>
<reference evidence="2 3" key="1">
    <citation type="submission" date="2021-01" db="EMBL/GenBank/DDBJ databases">
        <title>Genomic Encyclopedia of Type Strains, Phase IV (KMG-IV): sequencing the most valuable type-strain genomes for metagenomic binning, comparative biology and taxonomic classification.</title>
        <authorList>
            <person name="Goeker M."/>
        </authorList>
    </citation>
    <scope>NUCLEOTIDE SEQUENCE [LARGE SCALE GENOMIC DNA]</scope>
    <source>
        <strain evidence="2 3">DSM 25540</strain>
    </source>
</reference>
<comment type="caution">
    <text evidence="2">The sequence shown here is derived from an EMBL/GenBank/DDBJ whole genome shotgun (WGS) entry which is preliminary data.</text>
</comment>
<dbReference type="PANTHER" id="PTHR30041">
    <property type="entry name" value="ARSENATE REDUCTASE"/>
    <property type="match status" value="1"/>
</dbReference>
<dbReference type="InterPro" id="IPR036249">
    <property type="entry name" value="Thioredoxin-like_sf"/>
</dbReference>
<dbReference type="PROSITE" id="PS51353">
    <property type="entry name" value="ARSC"/>
    <property type="match status" value="1"/>
</dbReference>
<sequence length="109" mass="12787">MQQYQIPFMEIDVSKTRLSMEEVIRLFQFTENGVEDIVSGHSKSFKELHLDMDELTTNTLFTMVASHPTLLKRPIMMDGQQMQVGYHQEEIRSFLPRAERMHAREVISV</sequence>
<dbReference type="Pfam" id="PF03960">
    <property type="entry name" value="ArsC"/>
    <property type="match status" value="1"/>
</dbReference>
<comment type="similarity">
    <text evidence="1">Belongs to the ArsC family.</text>
</comment>
<accession>A0ABS2PF17</accession>
<evidence type="ECO:0000256" key="1">
    <source>
        <dbReference type="PROSITE-ProRule" id="PRU01282"/>
    </source>
</evidence>
<dbReference type="InterPro" id="IPR006660">
    <property type="entry name" value="Arsenate_reductase-like"/>
</dbReference>
<keyword evidence="3" id="KW-1185">Reference proteome</keyword>
<organism evidence="2 3">
    <name type="scientific">Geomicrobium sediminis</name>
    <dbReference type="NCBI Taxonomy" id="1347788"/>
    <lineage>
        <taxon>Bacteria</taxon>
        <taxon>Bacillati</taxon>
        <taxon>Bacillota</taxon>
        <taxon>Bacilli</taxon>
        <taxon>Bacillales</taxon>
        <taxon>Geomicrobium</taxon>
    </lineage>
</organism>
<proteinExistence type="inferred from homology"/>
<protein>
    <submittedName>
        <fullName evidence="2">Regulatory protein spx</fullName>
    </submittedName>
</protein>
<dbReference type="Proteomes" id="UP000741863">
    <property type="component" value="Unassembled WGS sequence"/>
</dbReference>
<evidence type="ECO:0000313" key="2">
    <source>
        <dbReference type="EMBL" id="MBM7634023.1"/>
    </source>
</evidence>
<gene>
    <name evidence="2" type="ORF">JOD17_003123</name>
</gene>
<dbReference type="Gene3D" id="3.40.30.10">
    <property type="entry name" value="Glutaredoxin"/>
    <property type="match status" value="1"/>
</dbReference>